<organism evidence="5 6">
    <name type="scientific">Gossypium australe</name>
    <dbReference type="NCBI Taxonomy" id="47621"/>
    <lineage>
        <taxon>Eukaryota</taxon>
        <taxon>Viridiplantae</taxon>
        <taxon>Streptophyta</taxon>
        <taxon>Embryophyta</taxon>
        <taxon>Tracheophyta</taxon>
        <taxon>Spermatophyta</taxon>
        <taxon>Magnoliopsida</taxon>
        <taxon>eudicotyledons</taxon>
        <taxon>Gunneridae</taxon>
        <taxon>Pentapetalae</taxon>
        <taxon>rosids</taxon>
        <taxon>malvids</taxon>
        <taxon>Malvales</taxon>
        <taxon>Malvaceae</taxon>
        <taxon>Malvoideae</taxon>
        <taxon>Gossypium</taxon>
    </lineage>
</organism>
<dbReference type="SUPFAM" id="SSF56672">
    <property type="entry name" value="DNA/RNA polymerases"/>
    <property type="match status" value="1"/>
</dbReference>
<evidence type="ECO:0000256" key="1">
    <source>
        <dbReference type="ARBA" id="ARBA00023268"/>
    </source>
</evidence>
<dbReference type="InterPro" id="IPR043502">
    <property type="entry name" value="DNA/RNA_pol_sf"/>
</dbReference>
<evidence type="ECO:0000256" key="2">
    <source>
        <dbReference type="SAM" id="MobiDB-lite"/>
    </source>
</evidence>
<dbReference type="EMBL" id="SMMG02000009">
    <property type="protein sequence ID" value="KAA3461576.1"/>
    <property type="molecule type" value="Genomic_DNA"/>
</dbReference>
<reference evidence="6" key="1">
    <citation type="journal article" date="2019" name="Plant Biotechnol. J.">
        <title>Genome sequencing of the Australian wild diploid species Gossypium australe highlights disease resistance and delayed gland morphogenesis.</title>
        <authorList>
            <person name="Cai Y."/>
            <person name="Cai X."/>
            <person name="Wang Q."/>
            <person name="Wang P."/>
            <person name="Zhang Y."/>
            <person name="Cai C."/>
            <person name="Xu Y."/>
            <person name="Wang K."/>
            <person name="Zhou Z."/>
            <person name="Wang C."/>
            <person name="Geng S."/>
            <person name="Li B."/>
            <person name="Dong Q."/>
            <person name="Hou Y."/>
            <person name="Wang H."/>
            <person name="Ai P."/>
            <person name="Liu Z."/>
            <person name="Yi F."/>
            <person name="Sun M."/>
            <person name="An G."/>
            <person name="Cheng J."/>
            <person name="Zhang Y."/>
            <person name="Shi Q."/>
            <person name="Xie Y."/>
            <person name="Shi X."/>
            <person name="Chang Y."/>
            <person name="Huang F."/>
            <person name="Chen Y."/>
            <person name="Hong S."/>
            <person name="Mi L."/>
            <person name="Sun Q."/>
            <person name="Zhang L."/>
            <person name="Zhou B."/>
            <person name="Peng R."/>
            <person name="Zhang X."/>
            <person name="Liu F."/>
        </authorList>
    </citation>
    <scope>NUCLEOTIDE SEQUENCE [LARGE SCALE GENOMIC DNA]</scope>
    <source>
        <strain evidence="6">cv. PA1801</strain>
    </source>
</reference>
<feature type="region of interest" description="Disordered" evidence="2">
    <location>
        <begin position="1"/>
        <end position="26"/>
    </location>
</feature>
<dbReference type="InterPro" id="IPR041588">
    <property type="entry name" value="Integrase_H2C2"/>
</dbReference>
<feature type="domain" description="Reverse transcriptase/retrotransposon-derived protein RNase H-like" evidence="3">
    <location>
        <begin position="87"/>
        <end position="165"/>
    </location>
</feature>
<dbReference type="Proteomes" id="UP000325315">
    <property type="component" value="Unassembled WGS sequence"/>
</dbReference>
<sequence length="303" mass="34079">MDPEREVADDVDSNAPAPAQVAAPSGSRPLQKVRFLGHIVSAEGIRVDPSKISTIVEWKQSRNVPEVRSFLALAGYYRCFKDFKFEWSEKCQKSFKQLKALLTEAPVSVQPESRKEFVIFSDASLNGLGCVLMQEGKVIAYASRQLKPYEKNYLMHDLELTAIVFGDTIYSVRSATSIPITRLLKDYELVIDYHPGKANVVAGALSRKSMFVLRAMNTQLTISDDGLILVELKARPYKSISDSDYQIGTDGCLMFRGRIFVPKDTKLIQKILHEAHSGCLSVHLGSTKMYNDLKKLYWWSGMK</sequence>
<dbReference type="Gene3D" id="3.30.70.270">
    <property type="match status" value="1"/>
</dbReference>
<dbReference type="PANTHER" id="PTHR37984">
    <property type="entry name" value="PROTEIN CBG26694"/>
    <property type="match status" value="1"/>
</dbReference>
<accession>A0A5B6UXT5</accession>
<proteinExistence type="predicted"/>
<dbReference type="PANTHER" id="PTHR37984:SF5">
    <property type="entry name" value="PROTEIN NYNRIN-LIKE"/>
    <property type="match status" value="1"/>
</dbReference>
<dbReference type="InterPro" id="IPR041577">
    <property type="entry name" value="RT_RNaseH_2"/>
</dbReference>
<comment type="caution">
    <text evidence="5">The sequence shown here is derived from an EMBL/GenBank/DDBJ whole genome shotgun (WGS) entry which is preliminary data.</text>
</comment>
<dbReference type="Pfam" id="PF17921">
    <property type="entry name" value="Integrase_H2C2"/>
    <property type="match status" value="1"/>
</dbReference>
<name>A0A5B6UXT5_9ROSI</name>
<keyword evidence="1" id="KW-0511">Multifunctional enzyme</keyword>
<gene>
    <name evidence="5" type="ORF">EPI10_028135</name>
</gene>
<dbReference type="InterPro" id="IPR050951">
    <property type="entry name" value="Retrovirus_Pol_polyprotein"/>
</dbReference>
<dbReference type="Pfam" id="PF17919">
    <property type="entry name" value="RT_RNaseH_2"/>
    <property type="match status" value="1"/>
</dbReference>
<evidence type="ECO:0000313" key="6">
    <source>
        <dbReference type="Proteomes" id="UP000325315"/>
    </source>
</evidence>
<feature type="domain" description="Integrase zinc-binding" evidence="4">
    <location>
        <begin position="264"/>
        <end position="303"/>
    </location>
</feature>
<dbReference type="OrthoDB" id="111931at2759"/>
<evidence type="ECO:0000259" key="3">
    <source>
        <dbReference type="Pfam" id="PF17919"/>
    </source>
</evidence>
<evidence type="ECO:0000313" key="5">
    <source>
        <dbReference type="EMBL" id="KAA3461576.1"/>
    </source>
</evidence>
<evidence type="ECO:0000259" key="4">
    <source>
        <dbReference type="Pfam" id="PF17921"/>
    </source>
</evidence>
<dbReference type="AlphaFoldDB" id="A0A5B6UXT5"/>
<dbReference type="GO" id="GO:0003824">
    <property type="term" value="F:catalytic activity"/>
    <property type="evidence" value="ECO:0007669"/>
    <property type="project" value="UniProtKB-KW"/>
</dbReference>
<dbReference type="InterPro" id="IPR043128">
    <property type="entry name" value="Rev_trsase/Diguanyl_cyclase"/>
</dbReference>
<protein>
    <submittedName>
        <fullName evidence="5">Transposon Ty3-I Gag-Pol polyprotein</fullName>
    </submittedName>
</protein>
<dbReference type="Gene3D" id="1.10.340.70">
    <property type="match status" value="1"/>
</dbReference>
<keyword evidence="6" id="KW-1185">Reference proteome</keyword>